<accession>A0A016UQI6</accession>
<comment type="caution">
    <text evidence="1">The sequence shown here is derived from an EMBL/GenBank/DDBJ whole genome shotgun (WGS) entry which is preliminary data.</text>
</comment>
<protein>
    <submittedName>
        <fullName evidence="1">Uncharacterized protein</fullName>
    </submittedName>
</protein>
<keyword evidence="2" id="KW-1185">Reference proteome</keyword>
<sequence length="75" mass="8632">MSTTFVTIILDYLRIQVCRQIHFLELGANIETDEVPLRLTRHDSMHAGRRSRRTDATAPRAYASQIQLLPSKLTH</sequence>
<dbReference type="Proteomes" id="UP000024635">
    <property type="component" value="Unassembled WGS sequence"/>
</dbReference>
<organism evidence="1 2">
    <name type="scientific">Ancylostoma ceylanicum</name>
    <dbReference type="NCBI Taxonomy" id="53326"/>
    <lineage>
        <taxon>Eukaryota</taxon>
        <taxon>Metazoa</taxon>
        <taxon>Ecdysozoa</taxon>
        <taxon>Nematoda</taxon>
        <taxon>Chromadorea</taxon>
        <taxon>Rhabditida</taxon>
        <taxon>Rhabditina</taxon>
        <taxon>Rhabditomorpha</taxon>
        <taxon>Strongyloidea</taxon>
        <taxon>Ancylostomatidae</taxon>
        <taxon>Ancylostomatinae</taxon>
        <taxon>Ancylostoma</taxon>
    </lineage>
</organism>
<dbReference type="AlphaFoldDB" id="A0A016UQI6"/>
<name>A0A016UQI6_9BILA</name>
<proteinExistence type="predicted"/>
<evidence type="ECO:0000313" key="2">
    <source>
        <dbReference type="Proteomes" id="UP000024635"/>
    </source>
</evidence>
<gene>
    <name evidence="1" type="primary">Acey_s0030.g2057</name>
    <name evidence="1" type="ORF">Y032_0030g2057</name>
</gene>
<reference evidence="2" key="1">
    <citation type="journal article" date="2015" name="Nat. Genet.">
        <title>The genome and transcriptome of the zoonotic hookworm Ancylostoma ceylanicum identify infection-specific gene families.</title>
        <authorList>
            <person name="Schwarz E.M."/>
            <person name="Hu Y."/>
            <person name="Antoshechkin I."/>
            <person name="Miller M.M."/>
            <person name="Sternberg P.W."/>
            <person name="Aroian R.V."/>
        </authorList>
    </citation>
    <scope>NUCLEOTIDE SEQUENCE</scope>
    <source>
        <strain evidence="2">HY135</strain>
    </source>
</reference>
<dbReference type="EMBL" id="JARK01001366">
    <property type="protein sequence ID" value="EYC17455.1"/>
    <property type="molecule type" value="Genomic_DNA"/>
</dbReference>
<evidence type="ECO:0000313" key="1">
    <source>
        <dbReference type="EMBL" id="EYC17455.1"/>
    </source>
</evidence>